<evidence type="ECO:0000256" key="2">
    <source>
        <dbReference type="ARBA" id="ARBA00006076"/>
    </source>
</evidence>
<evidence type="ECO:0000256" key="1">
    <source>
        <dbReference type="ARBA" id="ARBA00004123"/>
    </source>
</evidence>
<dbReference type="PANTHER" id="PTHR14152:SF5">
    <property type="entry name" value="U4_U6.U5 TRI-SNRNP-ASSOCIATED PROTEIN 1"/>
    <property type="match status" value="1"/>
</dbReference>
<comment type="subcellular location">
    <subcellularLocation>
        <location evidence="1">Nucleus</location>
    </subcellularLocation>
</comment>
<name>A0A8S1UG86_PAROT</name>
<dbReference type="OrthoDB" id="303765at2759"/>
<dbReference type="GO" id="GO:0045292">
    <property type="term" value="P:mRNA cis splicing, via spliceosome"/>
    <property type="evidence" value="ECO:0007669"/>
    <property type="project" value="TreeGrafter"/>
</dbReference>
<accession>A0A8S1UG86</accession>
<dbReference type="OMA" id="KRRDYTG"/>
<evidence type="ECO:0000256" key="4">
    <source>
        <dbReference type="SAM" id="Coils"/>
    </source>
</evidence>
<reference evidence="5" key="1">
    <citation type="submission" date="2021-01" db="EMBL/GenBank/DDBJ databases">
        <authorList>
            <consortium name="Genoscope - CEA"/>
            <person name="William W."/>
        </authorList>
    </citation>
    <scope>NUCLEOTIDE SEQUENCE</scope>
</reference>
<keyword evidence="4" id="KW-0175">Coiled coil</keyword>
<keyword evidence="6" id="KW-1185">Reference proteome</keyword>
<organism evidence="5 6">
    <name type="scientific">Paramecium octaurelia</name>
    <dbReference type="NCBI Taxonomy" id="43137"/>
    <lineage>
        <taxon>Eukaryota</taxon>
        <taxon>Sar</taxon>
        <taxon>Alveolata</taxon>
        <taxon>Ciliophora</taxon>
        <taxon>Intramacronucleata</taxon>
        <taxon>Oligohymenophorea</taxon>
        <taxon>Peniculida</taxon>
        <taxon>Parameciidae</taxon>
        <taxon>Paramecium</taxon>
    </lineage>
</organism>
<dbReference type="GO" id="GO:0046540">
    <property type="term" value="C:U4/U6 x U5 tri-snRNP complex"/>
    <property type="evidence" value="ECO:0007669"/>
    <property type="project" value="TreeGrafter"/>
</dbReference>
<dbReference type="InterPro" id="IPR005011">
    <property type="entry name" value="SNU66/SART1"/>
</dbReference>
<evidence type="ECO:0000313" key="5">
    <source>
        <dbReference type="EMBL" id="CAD8163217.1"/>
    </source>
</evidence>
<comment type="similarity">
    <text evidence="2">Belongs to the SNU66/SART1 family.</text>
</comment>
<dbReference type="AlphaFoldDB" id="A0A8S1UG86"/>
<proteinExistence type="inferred from homology"/>
<dbReference type="EMBL" id="CAJJDP010000043">
    <property type="protein sequence ID" value="CAD8163217.1"/>
    <property type="molecule type" value="Genomic_DNA"/>
</dbReference>
<evidence type="ECO:0000313" key="6">
    <source>
        <dbReference type="Proteomes" id="UP000683925"/>
    </source>
</evidence>
<sequence length="475" mass="55655">MSHKIKVDVNEDEIQAGGELILCLADQQLLDGDQLNEVDDVLENDHIKVQDQIKKNEKLKEQIKKAHYSQKYDGEEKKEILEKYDEIKIQKEGFYIATDGKIIEEPKQNDLQAIKSKLNKNQQISLNVVDTVASDYKPSIPTTLIKKKFQKPQQSNPFAEERISKVDKALLEEDDYELLQRSILSQQRQKMNQQTQKQEDNIKELMDQNKQKEEELQKQKQNEFMIPQVKIQGSEVQEIKVIEQSTDFLSNVKTDKEMEEINLRINTGYSIRDTKNGTTSVVNVRLPTERIVVQNRQQQSKMELENIREETQKNDIFIEKEEQQEEQQEKDNDEIKKDEDGIEFLEEGQHAHGLTATLELLRKRGELNPSKYDYVGRNKDQRVFKDQEHKDGEINLVYRDHSGKLMTPKEAFRYQCWIFHGDGPSKNKIEKKKQRDLIRQKQKMRAQSEGPLMQALKEEQKKKGVAHLVIGKKKL</sequence>
<evidence type="ECO:0008006" key="7">
    <source>
        <dbReference type="Google" id="ProtNLM"/>
    </source>
</evidence>
<gene>
    <name evidence="5" type="ORF">POCTA_138.1.T0430051</name>
</gene>
<keyword evidence="3" id="KW-0539">Nucleus</keyword>
<dbReference type="GO" id="GO:0000481">
    <property type="term" value="P:maturation of 5S rRNA"/>
    <property type="evidence" value="ECO:0007669"/>
    <property type="project" value="TreeGrafter"/>
</dbReference>
<feature type="coiled-coil region" evidence="4">
    <location>
        <begin position="294"/>
        <end position="338"/>
    </location>
</feature>
<dbReference type="Proteomes" id="UP000683925">
    <property type="component" value="Unassembled WGS sequence"/>
</dbReference>
<protein>
    <recommendedName>
        <fullName evidence="7">SART-1 family protein</fullName>
    </recommendedName>
</protein>
<evidence type="ECO:0000256" key="3">
    <source>
        <dbReference type="ARBA" id="ARBA00023242"/>
    </source>
</evidence>
<dbReference type="Pfam" id="PF03343">
    <property type="entry name" value="SART-1"/>
    <property type="match status" value="2"/>
</dbReference>
<dbReference type="PANTHER" id="PTHR14152">
    <property type="entry name" value="SQUAMOUS CELL CARCINOMA ANTIGEN RECOGNISED BY CYTOTOXIC T LYMPHOCYTES"/>
    <property type="match status" value="1"/>
</dbReference>
<comment type="caution">
    <text evidence="5">The sequence shown here is derived from an EMBL/GenBank/DDBJ whole genome shotgun (WGS) entry which is preliminary data.</text>
</comment>
<feature type="coiled-coil region" evidence="4">
    <location>
        <begin position="188"/>
        <end position="223"/>
    </location>
</feature>